<keyword evidence="5" id="KW-0804">Transcription</keyword>
<evidence type="ECO:0000256" key="3">
    <source>
        <dbReference type="ARBA" id="ARBA00023082"/>
    </source>
</evidence>
<dbReference type="SUPFAM" id="SSF88659">
    <property type="entry name" value="Sigma3 and sigma4 domains of RNA polymerase sigma factors"/>
    <property type="match status" value="1"/>
</dbReference>
<dbReference type="InterPro" id="IPR007627">
    <property type="entry name" value="RNA_pol_sigma70_r2"/>
</dbReference>
<reference evidence="8 9" key="1">
    <citation type="submission" date="2019-04" db="EMBL/GenBank/DDBJ databases">
        <title>Herbidospora sp. NEAU-GS14.nov., a novel actinomycete isolated from soil.</title>
        <authorList>
            <person name="Han L."/>
        </authorList>
    </citation>
    <scope>NUCLEOTIDE SEQUENCE [LARGE SCALE GENOMIC DNA]</scope>
    <source>
        <strain evidence="8 9">NEAU-GS14</strain>
    </source>
</reference>
<evidence type="ECO:0000313" key="9">
    <source>
        <dbReference type="Proteomes" id="UP000308705"/>
    </source>
</evidence>
<evidence type="ECO:0000313" key="8">
    <source>
        <dbReference type="EMBL" id="TKK88244.1"/>
    </source>
</evidence>
<dbReference type="GO" id="GO:0006352">
    <property type="term" value="P:DNA-templated transcription initiation"/>
    <property type="evidence" value="ECO:0007669"/>
    <property type="project" value="InterPro"/>
</dbReference>
<dbReference type="GO" id="GO:0003677">
    <property type="term" value="F:DNA binding"/>
    <property type="evidence" value="ECO:0007669"/>
    <property type="project" value="UniProtKB-KW"/>
</dbReference>
<feature type="domain" description="RNA polymerase sigma factor 70 region 4 type 2" evidence="7">
    <location>
        <begin position="100"/>
        <end position="153"/>
    </location>
</feature>
<evidence type="ECO:0000256" key="1">
    <source>
        <dbReference type="ARBA" id="ARBA00010641"/>
    </source>
</evidence>
<feature type="domain" description="RNA polymerase sigma-70 region 2" evidence="6">
    <location>
        <begin position="12"/>
        <end position="74"/>
    </location>
</feature>
<evidence type="ECO:0000259" key="6">
    <source>
        <dbReference type="Pfam" id="PF04542"/>
    </source>
</evidence>
<keyword evidence="9" id="KW-1185">Reference proteome</keyword>
<dbReference type="AlphaFoldDB" id="A0A4U3MIM0"/>
<dbReference type="Gene3D" id="1.10.1740.10">
    <property type="match status" value="1"/>
</dbReference>
<dbReference type="InterPro" id="IPR014284">
    <property type="entry name" value="RNA_pol_sigma-70_dom"/>
</dbReference>
<dbReference type="Gene3D" id="1.10.10.10">
    <property type="entry name" value="Winged helix-like DNA-binding domain superfamily/Winged helix DNA-binding domain"/>
    <property type="match status" value="1"/>
</dbReference>
<proteinExistence type="inferred from homology"/>
<dbReference type="Pfam" id="PF04542">
    <property type="entry name" value="Sigma70_r2"/>
    <property type="match status" value="1"/>
</dbReference>
<comment type="caution">
    <text evidence="8">The sequence shown here is derived from an EMBL/GenBank/DDBJ whole genome shotgun (WGS) entry which is preliminary data.</text>
</comment>
<dbReference type="EMBL" id="SZQA01000012">
    <property type="protein sequence ID" value="TKK88244.1"/>
    <property type="molecule type" value="Genomic_DNA"/>
</dbReference>
<organism evidence="8 9">
    <name type="scientific">Herbidospora galbida</name>
    <dbReference type="NCBI Taxonomy" id="2575442"/>
    <lineage>
        <taxon>Bacteria</taxon>
        <taxon>Bacillati</taxon>
        <taxon>Actinomycetota</taxon>
        <taxon>Actinomycetes</taxon>
        <taxon>Streptosporangiales</taxon>
        <taxon>Streptosporangiaceae</taxon>
        <taxon>Herbidospora</taxon>
    </lineage>
</organism>
<dbReference type="InterPro" id="IPR036388">
    <property type="entry name" value="WH-like_DNA-bd_sf"/>
</dbReference>
<keyword evidence="4" id="KW-0238">DNA-binding</keyword>
<keyword evidence="2" id="KW-0805">Transcription regulation</keyword>
<dbReference type="PANTHER" id="PTHR43133">
    <property type="entry name" value="RNA POLYMERASE ECF-TYPE SIGMA FACTO"/>
    <property type="match status" value="1"/>
</dbReference>
<accession>A0A4U3MIM0</accession>
<keyword evidence="3" id="KW-0731">Sigma factor</keyword>
<sequence>MLQESGDVLVTLYRENRLDLIRLALLLVGDRETAEDIVQDVFARLHGRRPGVLTLAYVRSSVLNGARSALRRRRVALHKPPPALVPAESAETAALLGETRQEVLTAVTRLPARQRETLVLRYYLDLSDAEIADVTGLRQSTVRSTVMRALNRLERELRASG</sequence>
<name>A0A4U3MIM0_9ACTN</name>
<dbReference type="PANTHER" id="PTHR43133:SF50">
    <property type="entry name" value="ECF RNA POLYMERASE SIGMA FACTOR SIGM"/>
    <property type="match status" value="1"/>
</dbReference>
<evidence type="ECO:0000256" key="2">
    <source>
        <dbReference type="ARBA" id="ARBA00023015"/>
    </source>
</evidence>
<dbReference type="InterPro" id="IPR013324">
    <property type="entry name" value="RNA_pol_sigma_r3/r4-like"/>
</dbReference>
<dbReference type="OrthoDB" id="2046835at2"/>
<evidence type="ECO:0000259" key="7">
    <source>
        <dbReference type="Pfam" id="PF08281"/>
    </source>
</evidence>
<evidence type="ECO:0000256" key="4">
    <source>
        <dbReference type="ARBA" id="ARBA00023125"/>
    </source>
</evidence>
<dbReference type="InterPro" id="IPR013249">
    <property type="entry name" value="RNA_pol_sigma70_r4_t2"/>
</dbReference>
<dbReference type="CDD" id="cd06171">
    <property type="entry name" value="Sigma70_r4"/>
    <property type="match status" value="1"/>
</dbReference>
<dbReference type="InterPro" id="IPR039425">
    <property type="entry name" value="RNA_pol_sigma-70-like"/>
</dbReference>
<gene>
    <name evidence="8" type="ORF">FDA94_14595</name>
</gene>
<dbReference type="InterPro" id="IPR013325">
    <property type="entry name" value="RNA_pol_sigma_r2"/>
</dbReference>
<dbReference type="SUPFAM" id="SSF88946">
    <property type="entry name" value="Sigma2 domain of RNA polymerase sigma factors"/>
    <property type="match status" value="1"/>
</dbReference>
<dbReference type="Proteomes" id="UP000308705">
    <property type="component" value="Unassembled WGS sequence"/>
</dbReference>
<dbReference type="Pfam" id="PF08281">
    <property type="entry name" value="Sigma70_r4_2"/>
    <property type="match status" value="1"/>
</dbReference>
<comment type="similarity">
    <text evidence="1">Belongs to the sigma-70 factor family. ECF subfamily.</text>
</comment>
<dbReference type="NCBIfam" id="TIGR02937">
    <property type="entry name" value="sigma70-ECF"/>
    <property type="match status" value="1"/>
</dbReference>
<dbReference type="GO" id="GO:0016987">
    <property type="term" value="F:sigma factor activity"/>
    <property type="evidence" value="ECO:0007669"/>
    <property type="project" value="UniProtKB-KW"/>
</dbReference>
<protein>
    <submittedName>
        <fullName evidence="8">Sigma-70 family RNA polymerase sigma factor</fullName>
    </submittedName>
</protein>
<evidence type="ECO:0000256" key="5">
    <source>
        <dbReference type="ARBA" id="ARBA00023163"/>
    </source>
</evidence>